<keyword evidence="4" id="KW-1005">Bacterial flagellum biogenesis</keyword>
<protein>
    <recommendedName>
        <fullName evidence="4">Flagella basal body P-ring formation protein FlgA</fullName>
    </recommendedName>
</protein>
<keyword evidence="6" id="KW-0966">Cell projection</keyword>
<evidence type="ECO:0000256" key="1">
    <source>
        <dbReference type="ARBA" id="ARBA00004418"/>
    </source>
</evidence>
<evidence type="ECO:0000313" key="6">
    <source>
        <dbReference type="EMBL" id="RWR52620.1"/>
    </source>
</evidence>
<evidence type="ECO:0000256" key="3">
    <source>
        <dbReference type="ARBA" id="ARBA00022764"/>
    </source>
</evidence>
<comment type="subcellular location">
    <subcellularLocation>
        <location evidence="1 4">Periplasm</location>
    </subcellularLocation>
</comment>
<dbReference type="SMART" id="SM00858">
    <property type="entry name" value="SAF"/>
    <property type="match status" value="1"/>
</dbReference>
<dbReference type="PANTHER" id="PTHR36307:SF1">
    <property type="entry name" value="FLAGELLA BASAL BODY P-RING FORMATION PROTEIN FLGA"/>
    <property type="match status" value="1"/>
</dbReference>
<evidence type="ECO:0000259" key="5">
    <source>
        <dbReference type="SMART" id="SM00858"/>
    </source>
</evidence>
<dbReference type="InterPro" id="IPR017585">
    <property type="entry name" value="SAF_FlgA"/>
</dbReference>
<accession>A0A3S4MHR8</accession>
<evidence type="ECO:0000256" key="4">
    <source>
        <dbReference type="RuleBase" id="RU362063"/>
    </source>
</evidence>
<comment type="caution">
    <text evidence="6">The sequence shown here is derived from an EMBL/GenBank/DDBJ whole genome shotgun (WGS) entry which is preliminary data.</text>
</comment>
<reference evidence="6 7" key="1">
    <citation type="submission" date="2019-01" db="EMBL/GenBank/DDBJ databases">
        <title>Sinorhodobacter populi sp. nov. isolated from the symptomatic bark tissue of Populus euramericana canker.</title>
        <authorList>
            <person name="Xu G."/>
        </authorList>
    </citation>
    <scope>NUCLEOTIDE SEQUENCE [LARGE SCALE GENOMIC DNA]</scope>
    <source>
        <strain evidence="6 7">CGMCC 1.12963</strain>
    </source>
</reference>
<keyword evidence="7" id="KW-1185">Reference proteome</keyword>
<dbReference type="EMBL" id="SAVA01000004">
    <property type="protein sequence ID" value="RWR52620.1"/>
    <property type="molecule type" value="Genomic_DNA"/>
</dbReference>
<dbReference type="AlphaFoldDB" id="A0A3S4MHR8"/>
<comment type="function">
    <text evidence="4">Involved in the assembly process of the P-ring formation. It may associate with FlgF on the rod constituting a structure essential for the P-ring assembly or may act as a modulator protein for the P-ring assembly.</text>
</comment>
<dbReference type="Proteomes" id="UP000288071">
    <property type="component" value="Unassembled WGS sequence"/>
</dbReference>
<dbReference type="NCBIfam" id="TIGR03170">
    <property type="entry name" value="flgA_cterm"/>
    <property type="match status" value="1"/>
</dbReference>
<keyword evidence="3 4" id="KW-0574">Periplasm</keyword>
<keyword evidence="6" id="KW-0969">Cilium</keyword>
<keyword evidence="6" id="KW-0282">Flagellum</keyword>
<dbReference type="Gene3D" id="3.90.1210.10">
    <property type="entry name" value="Antifreeze-like/N-acetylneuraminic acid synthase C-terminal domain"/>
    <property type="match status" value="1"/>
</dbReference>
<dbReference type="PANTHER" id="PTHR36307">
    <property type="entry name" value="FLAGELLA BASAL BODY P-RING FORMATION PROTEIN FLGA"/>
    <property type="match status" value="1"/>
</dbReference>
<evidence type="ECO:0000313" key="7">
    <source>
        <dbReference type="Proteomes" id="UP000288071"/>
    </source>
</evidence>
<comment type="similarity">
    <text evidence="4">Belongs to the FlgA family.</text>
</comment>
<dbReference type="CDD" id="cd11614">
    <property type="entry name" value="SAF_CpaB_FlgA_like"/>
    <property type="match status" value="1"/>
</dbReference>
<feature type="signal peptide" evidence="4">
    <location>
        <begin position="1"/>
        <end position="19"/>
    </location>
</feature>
<dbReference type="GO" id="GO:0042597">
    <property type="term" value="C:periplasmic space"/>
    <property type="evidence" value="ECO:0007669"/>
    <property type="project" value="UniProtKB-SubCell"/>
</dbReference>
<reference evidence="7" key="2">
    <citation type="submission" date="2019-01" db="EMBL/GenBank/DDBJ databases">
        <title>Sinorhodobacter populi sp. nov. isolated from the symptomatic bark tissue of Populus euramericana canker.</title>
        <authorList>
            <person name="Li Y."/>
        </authorList>
    </citation>
    <scope>NUCLEOTIDE SEQUENCE [LARGE SCALE GENOMIC DNA]</scope>
    <source>
        <strain evidence="7">CGMCC 1.12963</strain>
    </source>
</reference>
<dbReference type="InterPro" id="IPR039246">
    <property type="entry name" value="Flagellar_FlgA"/>
</dbReference>
<feature type="chain" id="PRO_5018377986" description="Flagella basal body P-ring formation protein FlgA" evidence="4">
    <location>
        <begin position="20"/>
        <end position="141"/>
    </location>
</feature>
<organism evidence="6 7">
    <name type="scientific">Paenirhodobacter huangdaonensis</name>
    <dbReference type="NCBI Taxonomy" id="2501515"/>
    <lineage>
        <taxon>Bacteria</taxon>
        <taxon>Pseudomonadati</taxon>
        <taxon>Pseudomonadota</taxon>
        <taxon>Alphaproteobacteria</taxon>
        <taxon>Rhodobacterales</taxon>
        <taxon>Rhodobacter group</taxon>
        <taxon>Paenirhodobacter</taxon>
    </lineage>
</organism>
<dbReference type="Gene3D" id="2.30.30.760">
    <property type="match status" value="1"/>
</dbReference>
<evidence type="ECO:0000256" key="2">
    <source>
        <dbReference type="ARBA" id="ARBA00022729"/>
    </source>
</evidence>
<sequence>MRTALPLALALLAAAPAPAETLVAARVLRAQTVLSAADVTLDGQTVPGALTDPRDAIGLETRTAIYPGRPILLADLGPPAIIERNQTVPLAYHRGPLDIRTAGRALDRGGVGDTIRVMNTASKAIVLATIAADGSTQVQSQ</sequence>
<dbReference type="GO" id="GO:0044780">
    <property type="term" value="P:bacterial-type flagellum assembly"/>
    <property type="evidence" value="ECO:0007669"/>
    <property type="project" value="InterPro"/>
</dbReference>
<keyword evidence="2 4" id="KW-0732">Signal</keyword>
<dbReference type="RefSeq" id="WP_128155906.1">
    <property type="nucleotide sequence ID" value="NZ_JBHSOM010000020.1"/>
</dbReference>
<proteinExistence type="inferred from homology"/>
<dbReference type="InterPro" id="IPR013974">
    <property type="entry name" value="SAF"/>
</dbReference>
<dbReference type="Pfam" id="PF13144">
    <property type="entry name" value="ChapFlgA"/>
    <property type="match status" value="1"/>
</dbReference>
<feature type="domain" description="SAF" evidence="5">
    <location>
        <begin position="19"/>
        <end position="77"/>
    </location>
</feature>
<name>A0A3S4MHR8_9RHOB</name>
<gene>
    <name evidence="6" type="primary">flgA</name>
    <name evidence="6" type="ORF">EOW66_08055</name>
</gene>